<protein>
    <submittedName>
        <fullName evidence="1">Uncharacterized protein</fullName>
    </submittedName>
</protein>
<evidence type="ECO:0000313" key="1">
    <source>
        <dbReference type="EMBL" id="KAF7508989.1"/>
    </source>
</evidence>
<reference evidence="1" key="1">
    <citation type="submission" date="2020-02" db="EMBL/GenBank/DDBJ databases">
        <authorList>
            <person name="Palmer J.M."/>
        </authorList>
    </citation>
    <scope>NUCLEOTIDE SEQUENCE</scope>
    <source>
        <strain evidence="1">EPUS1.4</strain>
        <tissue evidence="1">Thallus</tissue>
    </source>
</reference>
<dbReference type="OrthoDB" id="4177740at2759"/>
<dbReference type="Proteomes" id="UP000606974">
    <property type="component" value="Unassembled WGS sequence"/>
</dbReference>
<dbReference type="EMBL" id="JAACFV010000047">
    <property type="protein sequence ID" value="KAF7508989.1"/>
    <property type="molecule type" value="Genomic_DNA"/>
</dbReference>
<evidence type="ECO:0000313" key="2">
    <source>
        <dbReference type="Proteomes" id="UP000606974"/>
    </source>
</evidence>
<organism evidence="1 2">
    <name type="scientific">Endocarpon pusillum</name>
    <dbReference type="NCBI Taxonomy" id="364733"/>
    <lineage>
        <taxon>Eukaryota</taxon>
        <taxon>Fungi</taxon>
        <taxon>Dikarya</taxon>
        <taxon>Ascomycota</taxon>
        <taxon>Pezizomycotina</taxon>
        <taxon>Eurotiomycetes</taxon>
        <taxon>Chaetothyriomycetidae</taxon>
        <taxon>Verrucariales</taxon>
        <taxon>Verrucariaceae</taxon>
        <taxon>Endocarpon</taxon>
    </lineage>
</organism>
<proteinExistence type="predicted"/>
<accession>A0A8H7E3B2</accession>
<sequence length="182" mass="20605">MTAFDCEMSHLLEIHNHPHRACVSCHEVPYATGLIRNELMLLIGMMLIRTLRKEKDFVDDHTFPVLMVSINGREARLIQAHIAPEEQRIKIRYSQLFDFDNCPQEEVLDLFARCLLSKPLSPDTTSSQNRETAKMPPAATLEVALPITPAHRAPLTPRTGPIRESFVLSPITRSPQRLVAAM</sequence>
<comment type="caution">
    <text evidence="1">The sequence shown here is derived from an EMBL/GenBank/DDBJ whole genome shotgun (WGS) entry which is preliminary data.</text>
</comment>
<dbReference type="AlphaFoldDB" id="A0A8H7E3B2"/>
<name>A0A8H7E3B2_9EURO</name>
<gene>
    <name evidence="1" type="ORF">GJ744_008545</name>
</gene>
<keyword evidence="2" id="KW-1185">Reference proteome</keyword>